<dbReference type="InterPro" id="IPR013809">
    <property type="entry name" value="ENTH"/>
</dbReference>
<keyword evidence="6" id="KW-0446">Lipid-binding</keyword>
<feature type="compositionally biased region" description="Polar residues" evidence="7">
    <location>
        <begin position="532"/>
        <end position="560"/>
    </location>
</feature>
<feature type="compositionally biased region" description="Low complexity" evidence="7">
    <location>
        <begin position="608"/>
        <end position="619"/>
    </location>
</feature>
<dbReference type="PROSITE" id="PS50942">
    <property type="entry name" value="ENTH"/>
    <property type="match status" value="1"/>
</dbReference>
<dbReference type="GO" id="GO:0030125">
    <property type="term" value="C:clathrin vesicle coat"/>
    <property type="evidence" value="ECO:0007669"/>
    <property type="project" value="TreeGrafter"/>
</dbReference>
<dbReference type="SMART" id="SM00726">
    <property type="entry name" value="UIM"/>
    <property type="match status" value="3"/>
</dbReference>
<accession>A0A7L0KAE2</accession>
<name>A0A7L0KAE2_CHATO</name>
<protein>
    <submittedName>
        <fullName evidence="9">EPN3 protein</fullName>
    </submittedName>
</protein>
<keyword evidence="10" id="KW-1185">Reference proteome</keyword>
<dbReference type="Proteomes" id="UP000537522">
    <property type="component" value="Unassembled WGS sequence"/>
</dbReference>
<dbReference type="CDD" id="cd16990">
    <property type="entry name" value="ENTH_Epsin"/>
    <property type="match status" value="1"/>
</dbReference>
<feature type="non-terminal residue" evidence="9">
    <location>
        <position position="1"/>
    </location>
</feature>
<keyword evidence="5" id="KW-0677">Repeat</keyword>
<dbReference type="EMBL" id="VXAL01014044">
    <property type="protein sequence ID" value="NXK53027.1"/>
    <property type="molecule type" value="Genomic_DNA"/>
</dbReference>
<evidence type="ECO:0000256" key="7">
    <source>
        <dbReference type="SAM" id="MobiDB-lite"/>
    </source>
</evidence>
<comment type="subcellular location">
    <subcellularLocation>
        <location evidence="1">Cytoplasm</location>
    </subcellularLocation>
</comment>
<keyword evidence="4" id="KW-0597">Phosphoprotein</keyword>
<comment type="similarity">
    <text evidence="2">Belongs to the epsin family.</text>
</comment>
<dbReference type="Gene3D" id="1.25.40.90">
    <property type="match status" value="1"/>
</dbReference>
<dbReference type="PANTHER" id="PTHR12276">
    <property type="entry name" value="EPSIN/ENT-RELATED"/>
    <property type="match status" value="1"/>
</dbReference>
<keyword evidence="3" id="KW-0963">Cytoplasm</keyword>
<evidence type="ECO:0000256" key="4">
    <source>
        <dbReference type="ARBA" id="ARBA00022553"/>
    </source>
</evidence>
<dbReference type="InterPro" id="IPR003903">
    <property type="entry name" value="UIM_dom"/>
</dbReference>
<feature type="compositionally biased region" description="Low complexity" evidence="7">
    <location>
        <begin position="182"/>
        <end position="199"/>
    </location>
</feature>
<dbReference type="GO" id="GO:0005886">
    <property type="term" value="C:plasma membrane"/>
    <property type="evidence" value="ECO:0007669"/>
    <property type="project" value="TreeGrafter"/>
</dbReference>
<evidence type="ECO:0000313" key="10">
    <source>
        <dbReference type="Proteomes" id="UP000537522"/>
    </source>
</evidence>
<dbReference type="SMART" id="SM00273">
    <property type="entry name" value="ENTH"/>
    <property type="match status" value="1"/>
</dbReference>
<feature type="region of interest" description="Disordered" evidence="7">
    <location>
        <begin position="525"/>
        <end position="563"/>
    </location>
</feature>
<feature type="region of interest" description="Disordered" evidence="7">
    <location>
        <begin position="271"/>
        <end position="471"/>
    </location>
</feature>
<comment type="caution">
    <text evidence="9">The sequence shown here is derived from an EMBL/GenBank/DDBJ whole genome shotgun (WGS) entry which is preliminary data.</text>
</comment>
<feature type="non-terminal residue" evidence="9">
    <location>
        <position position="636"/>
    </location>
</feature>
<dbReference type="AlphaFoldDB" id="A0A7L0KAE2"/>
<proteinExistence type="inferred from homology"/>
<evidence type="ECO:0000256" key="3">
    <source>
        <dbReference type="ARBA" id="ARBA00022490"/>
    </source>
</evidence>
<feature type="compositionally biased region" description="Low complexity" evidence="7">
    <location>
        <begin position="446"/>
        <end position="457"/>
    </location>
</feature>
<feature type="region of interest" description="Disordered" evidence="7">
    <location>
        <begin position="596"/>
        <end position="636"/>
    </location>
</feature>
<dbReference type="PANTHER" id="PTHR12276:SF16">
    <property type="entry name" value="EPSIN-3"/>
    <property type="match status" value="1"/>
</dbReference>
<feature type="domain" description="ENTH" evidence="8">
    <location>
        <begin position="12"/>
        <end position="144"/>
    </location>
</feature>
<organism evidence="9 10">
    <name type="scientific">Chauna torquata</name>
    <name type="common">Southern screamer</name>
    <dbReference type="NCBI Taxonomy" id="30388"/>
    <lineage>
        <taxon>Eukaryota</taxon>
        <taxon>Metazoa</taxon>
        <taxon>Chordata</taxon>
        <taxon>Craniata</taxon>
        <taxon>Vertebrata</taxon>
        <taxon>Euteleostomi</taxon>
        <taxon>Archelosauria</taxon>
        <taxon>Archosauria</taxon>
        <taxon>Dinosauria</taxon>
        <taxon>Saurischia</taxon>
        <taxon>Theropoda</taxon>
        <taxon>Coelurosauria</taxon>
        <taxon>Aves</taxon>
        <taxon>Neognathae</taxon>
        <taxon>Galloanserae</taxon>
        <taxon>Anseriformes</taxon>
        <taxon>Anhimidae</taxon>
        <taxon>Chauna</taxon>
    </lineage>
</organism>
<feature type="region of interest" description="Disordered" evidence="7">
    <location>
        <begin position="144"/>
        <end position="243"/>
    </location>
</feature>
<sequence>MTTSALRRQVKNIVHNYSEAEIKVREATSNDPWGPPSSLMSEIADLTFNTVAFAEVMGMIWRRLNDSGKNWRHVYKALTLLDYLIKTGSEKVTHQCRENLYTIQTLKDFQYVDRDGKDQGINIREKVKQVMALLKDEERLKQERAHALQTKERMALEGMGSGSHQVTYGRRASPYGDDYGRARGSPSSFNSSSSSPRFASDLEQARPQTTGEEELQLQLALAMSREEAEKKPLPPISSTDEERQLQLALALSKEEHEKEVRAWQGENSLLQRALEETAQGGEEEEEEDKMKKSQSSILELADIFGPAPAPSSHTAADPWDMPDVKPKAEPAAWAGTADPWVPVPASSGEPLSQAGASSQQTPAGPWDFPPAAADPWGKAPAPSGFSPADPWATASPPAQGSGAAPAADPWAAVAEQPPNPASGADAFDLFAKLPEAAEQPEPEHSQPPSSAKSSSPAELDPFGDLFPSAKQDGAKSFDLANLADSLAESCKERKDCKTPEAFLGPAASSLVNLDSLVAPPQAAKTRNPFLSGLSTPSPTNPFSLTEQPKPTLNQMRTSSPVPGLPAGLPVNAMTYSASLPLPLSSVPAALPASASAFPQAGAGPFPELPSTLPQPLLPLSGPPAPPASQGGLNPFL</sequence>
<evidence type="ECO:0000256" key="5">
    <source>
        <dbReference type="ARBA" id="ARBA00022737"/>
    </source>
</evidence>
<dbReference type="PROSITE" id="PS50330">
    <property type="entry name" value="UIM"/>
    <property type="match status" value="2"/>
</dbReference>
<evidence type="ECO:0000256" key="6">
    <source>
        <dbReference type="ARBA" id="ARBA00023121"/>
    </source>
</evidence>
<gene>
    <name evidence="9" type="primary">Epn3</name>
    <name evidence="9" type="ORF">CHATOR_R07849</name>
</gene>
<dbReference type="GO" id="GO:0005543">
    <property type="term" value="F:phospholipid binding"/>
    <property type="evidence" value="ECO:0007669"/>
    <property type="project" value="TreeGrafter"/>
</dbReference>
<evidence type="ECO:0000256" key="1">
    <source>
        <dbReference type="ARBA" id="ARBA00004496"/>
    </source>
</evidence>
<reference evidence="9 10" key="1">
    <citation type="submission" date="2019-09" db="EMBL/GenBank/DDBJ databases">
        <title>Bird 10,000 Genomes (B10K) Project - Family phase.</title>
        <authorList>
            <person name="Zhang G."/>
        </authorList>
    </citation>
    <scope>NUCLEOTIDE SEQUENCE [LARGE SCALE GENOMIC DNA]</scope>
    <source>
        <strain evidence="9">B10K-DU-011-36</strain>
        <tissue evidence="9">Muscle</tissue>
    </source>
</reference>
<dbReference type="GO" id="GO:0005768">
    <property type="term" value="C:endosome"/>
    <property type="evidence" value="ECO:0007669"/>
    <property type="project" value="TreeGrafter"/>
</dbReference>
<dbReference type="FunFam" id="1.25.40.90:FF:000002">
    <property type="entry name" value="epsin-2 isoform X1"/>
    <property type="match status" value="1"/>
</dbReference>
<feature type="compositionally biased region" description="Basic and acidic residues" evidence="7">
    <location>
        <begin position="144"/>
        <end position="155"/>
    </location>
</feature>
<evidence type="ECO:0000256" key="2">
    <source>
        <dbReference type="ARBA" id="ARBA00010130"/>
    </source>
</evidence>
<evidence type="ECO:0000313" key="9">
    <source>
        <dbReference type="EMBL" id="NXK53027.1"/>
    </source>
</evidence>
<dbReference type="SUPFAM" id="SSF48464">
    <property type="entry name" value="ENTH/VHS domain"/>
    <property type="match status" value="1"/>
</dbReference>
<feature type="compositionally biased region" description="Low complexity" evidence="7">
    <location>
        <begin position="362"/>
        <end position="377"/>
    </location>
</feature>
<dbReference type="GO" id="GO:0006897">
    <property type="term" value="P:endocytosis"/>
    <property type="evidence" value="ECO:0007669"/>
    <property type="project" value="TreeGrafter"/>
</dbReference>
<dbReference type="InterPro" id="IPR008942">
    <property type="entry name" value="ENTH_VHS"/>
</dbReference>
<evidence type="ECO:0000259" key="8">
    <source>
        <dbReference type="PROSITE" id="PS50942"/>
    </source>
</evidence>
<dbReference type="Pfam" id="PF01417">
    <property type="entry name" value="ENTH"/>
    <property type="match status" value="1"/>
</dbReference>
<dbReference type="GO" id="GO:0030276">
    <property type="term" value="F:clathrin binding"/>
    <property type="evidence" value="ECO:0007669"/>
    <property type="project" value="TreeGrafter"/>
</dbReference>
<feature type="compositionally biased region" description="Low complexity" evidence="7">
    <location>
        <begin position="627"/>
        <end position="636"/>
    </location>
</feature>
<feature type="compositionally biased region" description="Low complexity" evidence="7">
    <location>
        <begin position="392"/>
        <end position="414"/>
    </location>
</feature>